<dbReference type="PANTHER" id="PTHR31189">
    <property type="entry name" value="OS03G0336100 PROTEIN-RELATED"/>
    <property type="match status" value="1"/>
</dbReference>
<reference evidence="2" key="2">
    <citation type="submission" date="2022-03" db="EMBL/GenBank/DDBJ databases">
        <title>Draft title - Genomic analysis of global carrot germplasm unveils the trajectory of domestication and the origin of high carotenoid orange carrot.</title>
        <authorList>
            <person name="Iorizzo M."/>
            <person name="Ellison S."/>
            <person name="Senalik D."/>
            <person name="Macko-Podgorni A."/>
            <person name="Grzebelus D."/>
            <person name="Bostan H."/>
            <person name="Rolling W."/>
            <person name="Curaba J."/>
            <person name="Simon P."/>
        </authorList>
    </citation>
    <scope>NUCLEOTIDE SEQUENCE</scope>
    <source>
        <tissue evidence="2">Leaf</tissue>
    </source>
</reference>
<dbReference type="Proteomes" id="UP000077755">
    <property type="component" value="Chromosome 2"/>
</dbReference>
<keyword evidence="3" id="KW-1185">Reference proteome</keyword>
<dbReference type="InterPro" id="IPR011051">
    <property type="entry name" value="RmlC_Cupin_sf"/>
</dbReference>
<dbReference type="InterPro" id="IPR050253">
    <property type="entry name" value="Seed_Storage-Functional"/>
</dbReference>
<protein>
    <recommendedName>
        <fullName evidence="1">Cupin type-1 domain-containing protein</fullName>
    </recommendedName>
</protein>
<evidence type="ECO:0000313" key="2">
    <source>
        <dbReference type="EMBL" id="WOG87369.1"/>
    </source>
</evidence>
<feature type="domain" description="Cupin type-1" evidence="1">
    <location>
        <begin position="84"/>
        <end position="238"/>
    </location>
</feature>
<evidence type="ECO:0000313" key="3">
    <source>
        <dbReference type="Proteomes" id="UP000077755"/>
    </source>
</evidence>
<reference evidence="2" key="1">
    <citation type="journal article" date="2016" name="Nat. Genet.">
        <title>A high-quality carrot genome assembly provides new insights into carotenoid accumulation and asterid genome evolution.</title>
        <authorList>
            <person name="Iorizzo M."/>
            <person name="Ellison S."/>
            <person name="Senalik D."/>
            <person name="Zeng P."/>
            <person name="Satapoomin P."/>
            <person name="Huang J."/>
            <person name="Bowman M."/>
            <person name="Iovene M."/>
            <person name="Sanseverino W."/>
            <person name="Cavagnaro P."/>
            <person name="Yildiz M."/>
            <person name="Macko-Podgorni A."/>
            <person name="Moranska E."/>
            <person name="Grzebelus E."/>
            <person name="Grzebelus D."/>
            <person name="Ashrafi H."/>
            <person name="Zheng Z."/>
            <person name="Cheng S."/>
            <person name="Spooner D."/>
            <person name="Van Deynze A."/>
            <person name="Simon P."/>
        </authorList>
    </citation>
    <scope>NUCLEOTIDE SEQUENCE</scope>
    <source>
        <tissue evidence="2">Leaf</tissue>
    </source>
</reference>
<dbReference type="Pfam" id="PF00190">
    <property type="entry name" value="Cupin_1"/>
    <property type="match status" value="2"/>
</dbReference>
<dbReference type="SUPFAM" id="SSF51182">
    <property type="entry name" value="RmlC-like cupins"/>
    <property type="match status" value="2"/>
</dbReference>
<dbReference type="CDD" id="cd02245">
    <property type="entry name" value="cupin_7S_vicilin-like_C"/>
    <property type="match status" value="1"/>
</dbReference>
<proteinExistence type="predicted"/>
<dbReference type="AlphaFoldDB" id="A0AAF0WDX7"/>
<dbReference type="PANTHER" id="PTHR31189:SF13">
    <property type="entry name" value="CUPINCIN"/>
    <property type="match status" value="1"/>
</dbReference>
<dbReference type="CDD" id="cd02244">
    <property type="entry name" value="cupin_7S_vicilin-like_N"/>
    <property type="match status" value="1"/>
</dbReference>
<gene>
    <name evidence="2" type="ORF">DCAR_0206593</name>
</gene>
<dbReference type="InterPro" id="IPR006045">
    <property type="entry name" value="Cupin_1"/>
</dbReference>
<name>A0AAF0WDX7_DAUCS</name>
<accession>A0AAF0WDX7</accession>
<evidence type="ECO:0000259" key="1">
    <source>
        <dbReference type="SMART" id="SM00835"/>
    </source>
</evidence>
<dbReference type="InterPro" id="IPR014710">
    <property type="entry name" value="RmlC-like_jellyroll"/>
</dbReference>
<sequence>MRFPSSLSSHSTQLVKKRTRMKVFAFVLIFCVSFISTTTSFEAKQQDPELPQCLHLCKQQQAYSETEKRECREMCKKESGDENPYVFEEKHFSTVMKSDHGEVQILQRFNHSLLKGIENFRLSVLVGNPRAFFSPAHWDAETVIFVAQGKGSISLVRPEKRESINIKCGDILHIPSGTTVYLINRDDNEKLIIIKLLHPVSTPGVVETFFGVGKESFFKAFSGELLEAAFKTQCSRVEKMFEGAGDSILEASEEQIRALSHHEEGGIWPFSESKGTINLFEQKPLKSNDYGELREVSPKEHRQLQDINIALAFINVTKGGMENPFYNSKSINIGVVNRGAGYLEMACPHLSSHSSSGGAPISYRKVNAHVKQGTVYIVPPDHPVIIVASKDQNLELVVFQINARDNKRFSLAGKNNIWKQLEKEAKELAFGRPSREVDQVAGKEDEDWFMKGPSQIPQDGAYIRMRTE</sequence>
<dbReference type="EMBL" id="CP093344">
    <property type="protein sequence ID" value="WOG87369.1"/>
    <property type="molecule type" value="Genomic_DNA"/>
</dbReference>
<organism evidence="2 3">
    <name type="scientific">Daucus carota subsp. sativus</name>
    <name type="common">Carrot</name>
    <dbReference type="NCBI Taxonomy" id="79200"/>
    <lineage>
        <taxon>Eukaryota</taxon>
        <taxon>Viridiplantae</taxon>
        <taxon>Streptophyta</taxon>
        <taxon>Embryophyta</taxon>
        <taxon>Tracheophyta</taxon>
        <taxon>Spermatophyta</taxon>
        <taxon>Magnoliopsida</taxon>
        <taxon>eudicotyledons</taxon>
        <taxon>Gunneridae</taxon>
        <taxon>Pentapetalae</taxon>
        <taxon>asterids</taxon>
        <taxon>campanulids</taxon>
        <taxon>Apiales</taxon>
        <taxon>Apiaceae</taxon>
        <taxon>Apioideae</taxon>
        <taxon>Scandiceae</taxon>
        <taxon>Daucinae</taxon>
        <taxon>Daucus</taxon>
        <taxon>Daucus sect. Daucus</taxon>
    </lineage>
</organism>
<dbReference type="Gene3D" id="2.60.120.10">
    <property type="entry name" value="Jelly Rolls"/>
    <property type="match status" value="2"/>
</dbReference>
<feature type="domain" description="Cupin type-1" evidence="1">
    <location>
        <begin position="277"/>
        <end position="438"/>
    </location>
</feature>
<dbReference type="SMART" id="SM00835">
    <property type="entry name" value="Cupin_1"/>
    <property type="match status" value="2"/>
</dbReference>